<gene>
    <name evidence="1" type="ORF">E4191_12400</name>
</gene>
<dbReference type="KEGG" id="plia:E4191_12400"/>
<dbReference type="Pfam" id="PF20242">
    <property type="entry name" value="Emfourin"/>
    <property type="match status" value="1"/>
</dbReference>
<dbReference type="Proteomes" id="UP000296374">
    <property type="component" value="Chromosome"/>
</dbReference>
<dbReference type="AlphaFoldDB" id="A0A4P7HMC2"/>
<evidence type="ECO:0000313" key="2">
    <source>
        <dbReference type="Proteomes" id="UP000296374"/>
    </source>
</evidence>
<dbReference type="InterPro" id="IPR049457">
    <property type="entry name" value="Emfourin"/>
</dbReference>
<proteinExistence type="predicted"/>
<dbReference type="RefSeq" id="WP_135313688.1">
    <property type="nucleotide sequence ID" value="NZ_CP038439.1"/>
</dbReference>
<organism evidence="1 2">
    <name type="scientific">Paracoccus liaowanqingii</name>
    <dbReference type="NCBI Taxonomy" id="2560053"/>
    <lineage>
        <taxon>Bacteria</taxon>
        <taxon>Pseudomonadati</taxon>
        <taxon>Pseudomonadota</taxon>
        <taxon>Alphaproteobacteria</taxon>
        <taxon>Rhodobacterales</taxon>
        <taxon>Paracoccaceae</taxon>
        <taxon>Paracoccus</taxon>
    </lineage>
</organism>
<protein>
    <submittedName>
        <fullName evidence="1">Uncharacterized protein</fullName>
    </submittedName>
</protein>
<accession>A0A4P7HMC2</accession>
<sequence>MIIEIRSHGGFGGIAAAAQSRRIDTDAQPAEMRAALCAAFRPGALSELARTPCPGCPDRMRYAITVTGDAADGPHSVTLSEGQLPPEMLDLIDSV</sequence>
<dbReference type="EMBL" id="CP038439">
    <property type="protein sequence ID" value="QBX35408.1"/>
    <property type="molecule type" value="Genomic_DNA"/>
</dbReference>
<name>A0A4P7HMC2_9RHOB</name>
<reference evidence="2" key="1">
    <citation type="submission" date="2019-03" db="EMBL/GenBank/DDBJ databases">
        <authorList>
            <person name="Li J."/>
        </authorList>
    </citation>
    <scope>NUCLEOTIDE SEQUENCE [LARGE SCALE GENOMIC DNA]</scope>
    <source>
        <strain evidence="2">2251</strain>
    </source>
</reference>
<evidence type="ECO:0000313" key="1">
    <source>
        <dbReference type="EMBL" id="QBX35408.1"/>
    </source>
</evidence>